<sequence>MSNKRVFDTVQFWESILVPSDGKYQPSNSWHQCAFRLMHESDFWQEEFRHTIPFHDWPTDGSDYAFVIGIKRKYHKYQQRSIALNGIDYIHSLDRRTILINAIKFEYVIEFSNEAKVKTLFEMVYRQIPCFYWDLIITNVEQNNFCLLNRNYTNPKYDMVAEPEEEYDDDNNIVILPASYPKQVGQSTSNCPVVEIPPPPTLYKKQNNNDNRSDESIDADWEMIDLNDDDLDNESIEVQPPQPFYYESSDDDDEISPSGLLSAIYFKIMYQLCTILPPPYPIVDGQSSSKSATTNSTPEIPAIIPPPPEHVIERIEQEQDDDPFWDEEELDEIVFGDD</sequence>
<reference evidence="2 3" key="1">
    <citation type="journal article" date="2018" name="J. Allergy Clin. Immunol.">
        <title>High-quality assembly of Dermatophagoides pteronyssinus genome and transcriptome reveals a wide range of novel allergens.</title>
        <authorList>
            <person name="Liu X.Y."/>
            <person name="Yang K.Y."/>
            <person name="Wang M.Q."/>
            <person name="Kwok J.S."/>
            <person name="Zeng X."/>
            <person name="Yang Z."/>
            <person name="Xiao X.J."/>
            <person name="Lau C.P."/>
            <person name="Li Y."/>
            <person name="Huang Z.M."/>
            <person name="Ba J.G."/>
            <person name="Yim A.K."/>
            <person name="Ouyang C.Y."/>
            <person name="Ngai S.M."/>
            <person name="Chan T.F."/>
            <person name="Leung E.L."/>
            <person name="Liu L."/>
            <person name="Liu Z.G."/>
            <person name="Tsui S.K."/>
        </authorList>
    </citation>
    <scope>NUCLEOTIDE SEQUENCE [LARGE SCALE GENOMIC DNA]</scope>
    <source>
        <strain evidence="2">Derp</strain>
    </source>
</reference>
<protein>
    <submittedName>
        <fullName evidence="2">Uncharacterized protein</fullName>
    </submittedName>
</protein>
<name>A0ABQ8J909_DERPT</name>
<reference evidence="2 3" key="2">
    <citation type="journal article" date="2022" name="Mol. Biol. Evol.">
        <title>Comparative Genomics Reveals Insights into the Divergent Evolution of Astigmatic Mites and Household Pest Adaptations.</title>
        <authorList>
            <person name="Xiong Q."/>
            <person name="Wan A.T."/>
            <person name="Liu X."/>
            <person name="Fung C.S."/>
            <person name="Xiao X."/>
            <person name="Malainual N."/>
            <person name="Hou J."/>
            <person name="Wang L."/>
            <person name="Wang M."/>
            <person name="Yang K.Y."/>
            <person name="Cui Y."/>
            <person name="Leung E.L."/>
            <person name="Nong W."/>
            <person name="Shin S.K."/>
            <person name="Au S.W."/>
            <person name="Jeong K.Y."/>
            <person name="Chew F.T."/>
            <person name="Hui J.H."/>
            <person name="Leung T.F."/>
            <person name="Tungtrongchitr A."/>
            <person name="Zhong N."/>
            <person name="Liu Z."/>
            <person name="Tsui S.K."/>
        </authorList>
    </citation>
    <scope>NUCLEOTIDE SEQUENCE [LARGE SCALE GENOMIC DNA]</scope>
    <source>
        <strain evidence="2">Derp</strain>
    </source>
</reference>
<feature type="region of interest" description="Disordered" evidence="1">
    <location>
        <begin position="232"/>
        <end position="253"/>
    </location>
</feature>
<evidence type="ECO:0000313" key="3">
    <source>
        <dbReference type="Proteomes" id="UP000887458"/>
    </source>
</evidence>
<feature type="compositionally biased region" description="Polar residues" evidence="1">
    <location>
        <begin position="286"/>
        <end position="297"/>
    </location>
</feature>
<gene>
    <name evidence="2" type="ORF">DERP_011148</name>
</gene>
<accession>A0ABQ8J909</accession>
<evidence type="ECO:0000256" key="1">
    <source>
        <dbReference type="SAM" id="MobiDB-lite"/>
    </source>
</evidence>
<dbReference type="EMBL" id="NJHN03000061">
    <property type="protein sequence ID" value="KAH9419053.1"/>
    <property type="molecule type" value="Genomic_DNA"/>
</dbReference>
<comment type="caution">
    <text evidence="2">The sequence shown here is derived from an EMBL/GenBank/DDBJ whole genome shotgun (WGS) entry which is preliminary data.</text>
</comment>
<evidence type="ECO:0000313" key="2">
    <source>
        <dbReference type="EMBL" id="KAH9419053.1"/>
    </source>
</evidence>
<feature type="region of interest" description="Disordered" evidence="1">
    <location>
        <begin position="198"/>
        <end position="218"/>
    </location>
</feature>
<organism evidence="2 3">
    <name type="scientific">Dermatophagoides pteronyssinus</name>
    <name type="common">European house dust mite</name>
    <dbReference type="NCBI Taxonomy" id="6956"/>
    <lineage>
        <taxon>Eukaryota</taxon>
        <taxon>Metazoa</taxon>
        <taxon>Ecdysozoa</taxon>
        <taxon>Arthropoda</taxon>
        <taxon>Chelicerata</taxon>
        <taxon>Arachnida</taxon>
        <taxon>Acari</taxon>
        <taxon>Acariformes</taxon>
        <taxon>Sarcoptiformes</taxon>
        <taxon>Astigmata</taxon>
        <taxon>Psoroptidia</taxon>
        <taxon>Analgoidea</taxon>
        <taxon>Pyroglyphidae</taxon>
        <taxon>Dermatophagoidinae</taxon>
        <taxon>Dermatophagoides</taxon>
    </lineage>
</organism>
<feature type="region of interest" description="Disordered" evidence="1">
    <location>
        <begin position="286"/>
        <end position="308"/>
    </location>
</feature>
<dbReference type="Proteomes" id="UP000887458">
    <property type="component" value="Unassembled WGS sequence"/>
</dbReference>
<proteinExistence type="predicted"/>
<keyword evidence="3" id="KW-1185">Reference proteome</keyword>